<dbReference type="PANTHER" id="PTHR37205">
    <property type="entry name" value="F23A5.30 PROTEIN"/>
    <property type="match status" value="1"/>
</dbReference>
<dbReference type="InterPro" id="IPR038864">
    <property type="entry name" value="HDR1"/>
</dbReference>
<evidence type="ECO:0000256" key="1">
    <source>
        <dbReference type="SAM" id="Coils"/>
    </source>
</evidence>
<feature type="region of interest" description="Disordered" evidence="2">
    <location>
        <begin position="30"/>
        <end position="68"/>
    </location>
</feature>
<sequence length="208" mass="23736">MEQESIKRNKFDGALVGFSPVSSTRIFWNSRKRSASGRNLDKVIEDSANKTPTKQEETPNEVKMQEDSTPVAVLSERRKALFQPLEPTNGVRPSAESLLPPPDFDSANYPKGWLIGKKRKLVNVDVVESMRRIAVHEMNRKDQEIDGLNEQLEEDAQCLEHLQIQLLQERSKRAEVERENAMLKEQINMLMSMLQDGETVDEEVTDGQ</sequence>
<dbReference type="GO" id="GO:0009909">
    <property type="term" value="P:regulation of flower development"/>
    <property type="evidence" value="ECO:0007669"/>
    <property type="project" value="InterPro"/>
</dbReference>
<dbReference type="STRING" id="3775.A0A1Q3BU26"/>
<evidence type="ECO:0000313" key="4">
    <source>
        <dbReference type="Proteomes" id="UP000187406"/>
    </source>
</evidence>
<dbReference type="Proteomes" id="UP000187406">
    <property type="component" value="Unassembled WGS sequence"/>
</dbReference>
<proteinExistence type="predicted"/>
<name>A0A1Q3BU26_CEPFO</name>
<evidence type="ECO:0000256" key="2">
    <source>
        <dbReference type="SAM" id="MobiDB-lite"/>
    </source>
</evidence>
<keyword evidence="1" id="KW-0175">Coiled coil</keyword>
<feature type="coiled-coil region" evidence="1">
    <location>
        <begin position="145"/>
        <end position="193"/>
    </location>
</feature>
<evidence type="ECO:0000313" key="3">
    <source>
        <dbReference type="EMBL" id="GAV71459.1"/>
    </source>
</evidence>
<dbReference type="PANTHER" id="PTHR37205:SF1">
    <property type="entry name" value="F23A5.30 PROTEIN"/>
    <property type="match status" value="1"/>
</dbReference>
<keyword evidence="4" id="KW-1185">Reference proteome</keyword>
<reference evidence="4" key="1">
    <citation type="submission" date="2016-04" db="EMBL/GenBank/DDBJ databases">
        <title>Cephalotus genome sequencing.</title>
        <authorList>
            <person name="Fukushima K."/>
            <person name="Hasebe M."/>
            <person name="Fang X."/>
        </authorList>
    </citation>
    <scope>NUCLEOTIDE SEQUENCE [LARGE SCALE GENOMIC DNA]</scope>
    <source>
        <strain evidence="4">cv. St1</strain>
    </source>
</reference>
<protein>
    <submittedName>
        <fullName evidence="3">Uncharacterized protein</fullName>
    </submittedName>
</protein>
<comment type="caution">
    <text evidence="3">The sequence shown here is derived from an EMBL/GenBank/DDBJ whole genome shotgun (WGS) entry which is preliminary data.</text>
</comment>
<dbReference type="OrthoDB" id="1907556at2759"/>
<dbReference type="EMBL" id="BDDD01000915">
    <property type="protein sequence ID" value="GAV71459.1"/>
    <property type="molecule type" value="Genomic_DNA"/>
</dbReference>
<gene>
    <name evidence="3" type="ORF">CFOL_v3_14953</name>
</gene>
<dbReference type="AlphaFoldDB" id="A0A1Q3BU26"/>
<accession>A0A1Q3BU26</accession>
<feature type="compositionally biased region" description="Basic and acidic residues" evidence="2">
    <location>
        <begin position="39"/>
        <end position="57"/>
    </location>
</feature>
<dbReference type="InParanoid" id="A0A1Q3BU26"/>
<dbReference type="FunCoup" id="A0A1Q3BU26">
    <property type="interactions" value="823"/>
</dbReference>
<organism evidence="3 4">
    <name type="scientific">Cephalotus follicularis</name>
    <name type="common">Albany pitcher plant</name>
    <dbReference type="NCBI Taxonomy" id="3775"/>
    <lineage>
        <taxon>Eukaryota</taxon>
        <taxon>Viridiplantae</taxon>
        <taxon>Streptophyta</taxon>
        <taxon>Embryophyta</taxon>
        <taxon>Tracheophyta</taxon>
        <taxon>Spermatophyta</taxon>
        <taxon>Magnoliopsida</taxon>
        <taxon>eudicotyledons</taxon>
        <taxon>Gunneridae</taxon>
        <taxon>Pentapetalae</taxon>
        <taxon>rosids</taxon>
        <taxon>fabids</taxon>
        <taxon>Oxalidales</taxon>
        <taxon>Cephalotaceae</taxon>
        <taxon>Cephalotus</taxon>
    </lineage>
</organism>